<reference evidence="2" key="1">
    <citation type="journal article" date="2023" name="Mol. Ecol. Resour.">
        <title>Chromosome-level genome assembly of a triploid poplar Populus alba 'Berolinensis'.</title>
        <authorList>
            <person name="Chen S."/>
            <person name="Yu Y."/>
            <person name="Wang X."/>
            <person name="Wang S."/>
            <person name="Zhang T."/>
            <person name="Zhou Y."/>
            <person name="He R."/>
            <person name="Meng N."/>
            <person name="Wang Y."/>
            <person name="Liu W."/>
            <person name="Liu Z."/>
            <person name="Liu J."/>
            <person name="Guo Q."/>
            <person name="Huang H."/>
            <person name="Sederoff R.R."/>
            <person name="Wang G."/>
            <person name="Qu G."/>
            <person name="Chen S."/>
        </authorList>
    </citation>
    <scope>NUCLEOTIDE SEQUENCE</scope>
    <source>
        <strain evidence="2">SC-2020</strain>
    </source>
</reference>
<accession>A0AAD6MCE3</accession>
<organism evidence="2 3">
    <name type="scientific">Populus alba x Populus x berolinensis</name>
    <dbReference type="NCBI Taxonomy" id="444605"/>
    <lineage>
        <taxon>Eukaryota</taxon>
        <taxon>Viridiplantae</taxon>
        <taxon>Streptophyta</taxon>
        <taxon>Embryophyta</taxon>
        <taxon>Tracheophyta</taxon>
        <taxon>Spermatophyta</taxon>
        <taxon>Magnoliopsida</taxon>
        <taxon>eudicotyledons</taxon>
        <taxon>Gunneridae</taxon>
        <taxon>Pentapetalae</taxon>
        <taxon>rosids</taxon>
        <taxon>fabids</taxon>
        <taxon>Malpighiales</taxon>
        <taxon>Salicaceae</taxon>
        <taxon>Saliceae</taxon>
        <taxon>Populus</taxon>
    </lineage>
</organism>
<evidence type="ECO:0000256" key="1">
    <source>
        <dbReference type="SAM" id="MobiDB-lite"/>
    </source>
</evidence>
<keyword evidence="3" id="KW-1185">Reference proteome</keyword>
<protein>
    <submittedName>
        <fullName evidence="2">Uncharacterized protein</fullName>
    </submittedName>
</protein>
<comment type="caution">
    <text evidence="2">The sequence shown here is derived from an EMBL/GenBank/DDBJ whole genome shotgun (WGS) entry which is preliminary data.</text>
</comment>
<name>A0AAD6MCE3_9ROSI</name>
<dbReference type="Proteomes" id="UP001164929">
    <property type="component" value="Chromosome 10"/>
</dbReference>
<feature type="region of interest" description="Disordered" evidence="1">
    <location>
        <begin position="37"/>
        <end position="68"/>
    </location>
</feature>
<gene>
    <name evidence="2" type="ORF">NC653_025708</name>
</gene>
<sequence>MVGSFLPFTSNSAGSFSAYLLECYLNIIKQSQSKVPGGRVNLEYSDYSGTGASNRHTPEPPPGLGETD</sequence>
<dbReference type="EMBL" id="JAQIZT010000010">
    <property type="protein sequence ID" value="KAJ6982681.1"/>
    <property type="molecule type" value="Genomic_DNA"/>
</dbReference>
<proteinExistence type="predicted"/>
<dbReference type="AlphaFoldDB" id="A0AAD6MCE3"/>
<feature type="compositionally biased region" description="Pro residues" evidence="1">
    <location>
        <begin position="59"/>
        <end position="68"/>
    </location>
</feature>
<evidence type="ECO:0000313" key="2">
    <source>
        <dbReference type="EMBL" id="KAJ6982681.1"/>
    </source>
</evidence>
<evidence type="ECO:0000313" key="3">
    <source>
        <dbReference type="Proteomes" id="UP001164929"/>
    </source>
</evidence>